<organism evidence="1 2">
    <name type="scientific">Haloferula helveola</name>
    <dbReference type="NCBI Taxonomy" id="490095"/>
    <lineage>
        <taxon>Bacteria</taxon>
        <taxon>Pseudomonadati</taxon>
        <taxon>Verrucomicrobiota</taxon>
        <taxon>Verrucomicrobiia</taxon>
        <taxon>Verrucomicrobiales</taxon>
        <taxon>Verrucomicrobiaceae</taxon>
        <taxon>Haloferula</taxon>
    </lineage>
</organism>
<dbReference type="InterPro" id="IPR023375">
    <property type="entry name" value="ADC_dom_sf"/>
</dbReference>
<dbReference type="EMBL" id="AP024702">
    <property type="protein sequence ID" value="BCX49479.1"/>
    <property type="molecule type" value="Genomic_DNA"/>
</dbReference>
<dbReference type="SUPFAM" id="SSF160104">
    <property type="entry name" value="Acetoacetate decarboxylase-like"/>
    <property type="match status" value="1"/>
</dbReference>
<name>A0ABN6HAA1_9BACT</name>
<accession>A0ABN6HAA1</accession>
<protein>
    <submittedName>
        <fullName evidence="1">DUF2071 domain-containing protein</fullName>
    </submittedName>
</protein>
<dbReference type="PANTHER" id="PTHR39186">
    <property type="entry name" value="DUF2071 FAMILY PROTEIN"/>
    <property type="match status" value="1"/>
</dbReference>
<dbReference type="InterPro" id="IPR018644">
    <property type="entry name" value="DUF2071"/>
</dbReference>
<dbReference type="Pfam" id="PF09844">
    <property type="entry name" value="DUF2071"/>
    <property type="match status" value="1"/>
</dbReference>
<gene>
    <name evidence="1" type="primary">yqjF</name>
    <name evidence="1" type="ORF">HAHE_33870</name>
</gene>
<evidence type="ECO:0000313" key="1">
    <source>
        <dbReference type="EMBL" id="BCX49479.1"/>
    </source>
</evidence>
<reference evidence="1 2" key="1">
    <citation type="submission" date="2021-06" db="EMBL/GenBank/DDBJ databases">
        <title>Complete genome of Haloferula helveola possessing various polysaccharide degrading enzymes.</title>
        <authorList>
            <person name="Takami H."/>
            <person name="Huang C."/>
            <person name="Hamasaki K."/>
        </authorList>
    </citation>
    <scope>NUCLEOTIDE SEQUENCE [LARGE SCALE GENOMIC DNA]</scope>
    <source>
        <strain evidence="1 2">CN-1</strain>
    </source>
</reference>
<evidence type="ECO:0000313" key="2">
    <source>
        <dbReference type="Proteomes" id="UP001374893"/>
    </source>
</evidence>
<dbReference type="PANTHER" id="PTHR39186:SF1">
    <property type="entry name" value="DUF2071 DOMAIN-CONTAINING PROTEIN"/>
    <property type="match status" value="1"/>
</dbReference>
<keyword evidence="2" id="KW-1185">Reference proteome</keyword>
<dbReference type="RefSeq" id="WP_338686089.1">
    <property type="nucleotide sequence ID" value="NZ_AP024702.1"/>
</dbReference>
<sequence>MPSPTLEQRLAVREKPPGFPVMRQRWSKLLFLHWKVDPDMLRAKLPPGLHLDLHKGEAWLGIVPFFMDRARPSLLPPVPGISWFMELNVRTYVHDDAGVPGVWFFSLDCNQPLAVEFARSRFHLPYEHAEMSSGQADRHLDYSCRRDGRNETSRFVYEPAREGAAAEPGSLEFFLAERYLLYSADPRNRIHTGRVHHAPYLLEPADCTEWSTLPADWDELPLPDRPADSALVAKTVDVSVYPLKRATSPPA</sequence>
<dbReference type="Gene3D" id="2.40.400.10">
    <property type="entry name" value="Acetoacetate decarboxylase-like"/>
    <property type="match status" value="1"/>
</dbReference>
<dbReference type="Proteomes" id="UP001374893">
    <property type="component" value="Chromosome"/>
</dbReference>
<proteinExistence type="predicted"/>